<name>A0A4R9IH29_9LEPT</name>
<gene>
    <name evidence="2" type="ORF">EHQ24_00465</name>
</gene>
<dbReference type="SUPFAM" id="SSF50129">
    <property type="entry name" value="GroES-like"/>
    <property type="match status" value="1"/>
</dbReference>
<dbReference type="Gene3D" id="3.40.50.720">
    <property type="entry name" value="NAD(P)-binding Rossmann-like Domain"/>
    <property type="match status" value="1"/>
</dbReference>
<sequence length="319" mass="35002">MKVITCRNYGASEELQLEDWEIPTPKENEIRIKNYKTSVNSGDWRIRKPDPEIARLYFGLTKPRQPVLGISVSGVVDAVGKNVTKFKVGDRVFGSSGMKMGAYAEFVCIPESAVITILPKEISFSEGAALPFGSLTALDFIQKCKIKENQTIIIYGASSSVGTSAIQLANYFGANVTAVCSKGNFKLVESLGAKSVMDYEEFHSESHKKNYDIVFECVGKSTIKSNLKVLAKGGVLVLVAALFKEMFQAGLLSLTKGIKIKFGPIAETIENLELLTKLTKEGKFKVVIDRSYPLEKMAEAHNYVEAGHKKGNVVIDILD</sequence>
<dbReference type="SMART" id="SM00829">
    <property type="entry name" value="PKS_ER"/>
    <property type="match status" value="1"/>
</dbReference>
<dbReference type="InterPro" id="IPR020843">
    <property type="entry name" value="ER"/>
</dbReference>
<dbReference type="SUPFAM" id="SSF51735">
    <property type="entry name" value="NAD(P)-binding Rossmann-fold domains"/>
    <property type="match status" value="1"/>
</dbReference>
<proteinExistence type="predicted"/>
<protein>
    <submittedName>
        <fullName evidence="2">NAD(P)-dependent alcohol dehydrogenase</fullName>
    </submittedName>
</protein>
<dbReference type="InterPro" id="IPR052733">
    <property type="entry name" value="Chloroplast_QOR"/>
</dbReference>
<dbReference type="PANTHER" id="PTHR44013:SF1">
    <property type="entry name" value="ZINC-TYPE ALCOHOL DEHYDROGENASE-LIKE PROTEIN C16A3.02C"/>
    <property type="match status" value="1"/>
</dbReference>
<evidence type="ECO:0000313" key="2">
    <source>
        <dbReference type="EMBL" id="TGK87727.1"/>
    </source>
</evidence>
<evidence type="ECO:0000313" key="3">
    <source>
        <dbReference type="Proteomes" id="UP000298009"/>
    </source>
</evidence>
<dbReference type="Pfam" id="PF13602">
    <property type="entry name" value="ADH_zinc_N_2"/>
    <property type="match status" value="1"/>
</dbReference>
<dbReference type="PANTHER" id="PTHR44013">
    <property type="entry name" value="ZINC-TYPE ALCOHOL DEHYDROGENASE-LIKE PROTEIN C16A3.02C"/>
    <property type="match status" value="1"/>
</dbReference>
<reference evidence="2" key="1">
    <citation type="journal article" date="2019" name="PLoS Negl. Trop. Dis.">
        <title>Revisiting the worldwide diversity of Leptospira species in the environment.</title>
        <authorList>
            <person name="Vincent A.T."/>
            <person name="Schiettekatte O."/>
            <person name="Bourhy P."/>
            <person name="Veyrier F.J."/>
            <person name="Picardeau M."/>
        </authorList>
    </citation>
    <scope>NUCLEOTIDE SEQUENCE [LARGE SCALE GENOMIC DNA]</scope>
    <source>
        <strain evidence="2">201800287</strain>
    </source>
</reference>
<dbReference type="RefSeq" id="WP_135599758.1">
    <property type="nucleotide sequence ID" value="NZ_RQFK01000007.1"/>
</dbReference>
<dbReference type="InterPro" id="IPR013154">
    <property type="entry name" value="ADH-like_N"/>
</dbReference>
<dbReference type="Pfam" id="PF08240">
    <property type="entry name" value="ADH_N"/>
    <property type="match status" value="1"/>
</dbReference>
<dbReference type="InterPro" id="IPR036291">
    <property type="entry name" value="NAD(P)-bd_dom_sf"/>
</dbReference>
<dbReference type="EMBL" id="RQFK01000007">
    <property type="protein sequence ID" value="TGK87727.1"/>
    <property type="molecule type" value="Genomic_DNA"/>
</dbReference>
<dbReference type="Gene3D" id="3.90.180.10">
    <property type="entry name" value="Medium-chain alcohol dehydrogenases, catalytic domain"/>
    <property type="match status" value="1"/>
</dbReference>
<dbReference type="InterPro" id="IPR011032">
    <property type="entry name" value="GroES-like_sf"/>
</dbReference>
<feature type="domain" description="Enoyl reductase (ER)" evidence="1">
    <location>
        <begin position="10"/>
        <end position="315"/>
    </location>
</feature>
<accession>A0A4R9IH29</accession>
<dbReference type="Proteomes" id="UP000298009">
    <property type="component" value="Unassembled WGS sequence"/>
</dbReference>
<dbReference type="AlphaFoldDB" id="A0A4R9IH29"/>
<comment type="caution">
    <text evidence="2">The sequence shown here is derived from an EMBL/GenBank/DDBJ whole genome shotgun (WGS) entry which is preliminary data.</text>
</comment>
<dbReference type="OrthoDB" id="9792162at2"/>
<organism evidence="2 3">
    <name type="scientific">Leptospira noumeaensis</name>
    <dbReference type="NCBI Taxonomy" id="2484964"/>
    <lineage>
        <taxon>Bacteria</taxon>
        <taxon>Pseudomonadati</taxon>
        <taxon>Spirochaetota</taxon>
        <taxon>Spirochaetia</taxon>
        <taxon>Leptospirales</taxon>
        <taxon>Leptospiraceae</taxon>
        <taxon>Leptospira</taxon>
    </lineage>
</organism>
<dbReference type="CDD" id="cd08267">
    <property type="entry name" value="MDR1"/>
    <property type="match status" value="1"/>
</dbReference>
<evidence type="ECO:0000259" key="1">
    <source>
        <dbReference type="SMART" id="SM00829"/>
    </source>
</evidence>
<keyword evidence="3" id="KW-1185">Reference proteome</keyword>
<dbReference type="GO" id="GO:0016491">
    <property type="term" value="F:oxidoreductase activity"/>
    <property type="evidence" value="ECO:0007669"/>
    <property type="project" value="InterPro"/>
</dbReference>